<gene>
    <name evidence="2" type="ORF">DI533_10290</name>
</gene>
<dbReference type="SUPFAM" id="SSF52833">
    <property type="entry name" value="Thioredoxin-like"/>
    <property type="match status" value="1"/>
</dbReference>
<dbReference type="Gene3D" id="3.40.30.10">
    <property type="entry name" value="Glutaredoxin"/>
    <property type="match status" value="1"/>
</dbReference>
<accession>A0A2W5SF59</accession>
<dbReference type="EMBL" id="QFQS01000001">
    <property type="protein sequence ID" value="PZR00880.1"/>
    <property type="molecule type" value="Genomic_DNA"/>
</dbReference>
<dbReference type="CDD" id="cd02947">
    <property type="entry name" value="TRX_family"/>
    <property type="match status" value="1"/>
</dbReference>
<protein>
    <submittedName>
        <fullName evidence="2">Thiol reductase thioredoxin</fullName>
    </submittedName>
</protein>
<sequence>MRPPSPPVVFAQDGTDVLAALEAALATGSPILVHVTATWCEVCQVQKPIVASLLARPDFAGLTFFDVDFDTQRVTLRRLAVQTHATMIVFRDRTEVDRQVGQTDPEVIEALVRKVI</sequence>
<feature type="domain" description="Thioredoxin" evidence="1">
    <location>
        <begin position="1"/>
        <end position="116"/>
    </location>
</feature>
<evidence type="ECO:0000313" key="2">
    <source>
        <dbReference type="EMBL" id="PZR00880.1"/>
    </source>
</evidence>
<evidence type="ECO:0000259" key="1">
    <source>
        <dbReference type="PROSITE" id="PS51352"/>
    </source>
</evidence>
<dbReference type="PANTHER" id="PTHR45663">
    <property type="entry name" value="GEO12009P1"/>
    <property type="match status" value="1"/>
</dbReference>
<dbReference type="PROSITE" id="PS51352">
    <property type="entry name" value="THIOREDOXIN_2"/>
    <property type="match status" value="1"/>
</dbReference>
<proteinExistence type="predicted"/>
<dbReference type="PANTHER" id="PTHR45663:SF11">
    <property type="entry name" value="GEO12009P1"/>
    <property type="match status" value="1"/>
</dbReference>
<dbReference type="AlphaFoldDB" id="A0A2W5SF59"/>
<reference evidence="2 3" key="1">
    <citation type="submission" date="2017-08" db="EMBL/GenBank/DDBJ databases">
        <title>Infants hospitalized years apart are colonized by the same room-sourced microbial strains.</title>
        <authorList>
            <person name="Brooks B."/>
            <person name="Olm M.R."/>
            <person name="Firek B.A."/>
            <person name="Baker R."/>
            <person name="Thomas B.C."/>
            <person name="Morowitz M.J."/>
            <person name="Banfield J.F."/>
        </authorList>
    </citation>
    <scope>NUCLEOTIDE SEQUENCE [LARGE SCALE GENOMIC DNA]</scope>
    <source>
        <strain evidence="2">S2_003_000_R2_11</strain>
    </source>
</reference>
<dbReference type="InterPro" id="IPR036249">
    <property type="entry name" value="Thioredoxin-like_sf"/>
</dbReference>
<organism evidence="2 3">
    <name type="scientific">Cereibacter sphaeroides</name>
    <name type="common">Rhodobacter sphaeroides</name>
    <dbReference type="NCBI Taxonomy" id="1063"/>
    <lineage>
        <taxon>Bacteria</taxon>
        <taxon>Pseudomonadati</taxon>
        <taxon>Pseudomonadota</taxon>
        <taxon>Alphaproteobacteria</taxon>
        <taxon>Rhodobacterales</taxon>
        <taxon>Paracoccaceae</taxon>
        <taxon>Cereibacter</taxon>
    </lineage>
</organism>
<dbReference type="GO" id="GO:0005737">
    <property type="term" value="C:cytoplasm"/>
    <property type="evidence" value="ECO:0007669"/>
    <property type="project" value="TreeGrafter"/>
</dbReference>
<dbReference type="InterPro" id="IPR013766">
    <property type="entry name" value="Thioredoxin_domain"/>
</dbReference>
<dbReference type="GO" id="GO:0015035">
    <property type="term" value="F:protein-disulfide reductase activity"/>
    <property type="evidence" value="ECO:0007669"/>
    <property type="project" value="TreeGrafter"/>
</dbReference>
<dbReference type="Proteomes" id="UP000248975">
    <property type="component" value="Unassembled WGS sequence"/>
</dbReference>
<comment type="caution">
    <text evidence="2">The sequence shown here is derived from an EMBL/GenBank/DDBJ whole genome shotgun (WGS) entry which is preliminary data.</text>
</comment>
<dbReference type="Pfam" id="PF00085">
    <property type="entry name" value="Thioredoxin"/>
    <property type="match status" value="1"/>
</dbReference>
<evidence type="ECO:0000313" key="3">
    <source>
        <dbReference type="Proteomes" id="UP000248975"/>
    </source>
</evidence>
<name>A0A2W5SF59_CERSP</name>